<dbReference type="AlphaFoldDB" id="A0A422MNQ5"/>
<dbReference type="EMBL" id="MKGL01001045">
    <property type="protein sequence ID" value="RNE94849.1"/>
    <property type="molecule type" value="Genomic_DNA"/>
</dbReference>
<evidence type="ECO:0000313" key="2">
    <source>
        <dbReference type="EMBL" id="RNE94849.1"/>
    </source>
</evidence>
<evidence type="ECO:0000313" key="3">
    <source>
        <dbReference type="Proteomes" id="UP000283634"/>
    </source>
</evidence>
<gene>
    <name evidence="2" type="ORF">TraAM80_10549</name>
</gene>
<sequence>MILPFINPPITPWKRRAAACRVPSASGFLPAAANCPSTFRLPPFAKRRGSSLCGQRVVPEGFLRPLFRPTFGPARAFHRRVREGAPPPPPQTAGQRTAVGALRPSLRPVVSRRTGAGVPSSPNPRSHGCGAAVSGRAPSPCDRTDTPWVCGLCAVVAFLLAAPADLATRPSACASTVEELVRRVVGRRVASATIQTAQGSECVGGVALHSYLGGPRCSGLCLPFRSSAASASRGQEQAPCECHNDHTRLQFHGDKCEASAGEALQCHSS</sequence>
<name>A0A422MNQ5_TRYRA</name>
<accession>A0A422MNQ5</accession>
<keyword evidence="3" id="KW-1185">Reference proteome</keyword>
<dbReference type="GeneID" id="40334482"/>
<dbReference type="RefSeq" id="XP_029232999.1">
    <property type="nucleotide sequence ID" value="XM_029387162.1"/>
</dbReference>
<feature type="region of interest" description="Disordered" evidence="1">
    <location>
        <begin position="80"/>
        <end position="136"/>
    </location>
</feature>
<feature type="non-terminal residue" evidence="2">
    <location>
        <position position="269"/>
    </location>
</feature>
<reference evidence="2 3" key="1">
    <citation type="journal article" date="2018" name="BMC Genomics">
        <title>Genomic comparison of Trypanosoma conorhini and Trypanosoma rangeli to Trypanosoma cruzi strains of high and low virulence.</title>
        <authorList>
            <person name="Bradwell K.R."/>
            <person name="Koparde V.N."/>
            <person name="Matveyev A.V."/>
            <person name="Serrano M.G."/>
            <person name="Alves J.M."/>
            <person name="Parikh H."/>
            <person name="Huang B."/>
            <person name="Lee V."/>
            <person name="Espinosa-Alvarez O."/>
            <person name="Ortiz P.A."/>
            <person name="Costa-Martins A.G."/>
            <person name="Teixeira M.M."/>
            <person name="Buck G.A."/>
        </authorList>
    </citation>
    <scope>NUCLEOTIDE SEQUENCE [LARGE SCALE GENOMIC DNA]</scope>
    <source>
        <strain evidence="2 3">AM80</strain>
    </source>
</reference>
<comment type="caution">
    <text evidence="2">The sequence shown here is derived from an EMBL/GenBank/DDBJ whole genome shotgun (WGS) entry which is preliminary data.</text>
</comment>
<evidence type="ECO:0000256" key="1">
    <source>
        <dbReference type="SAM" id="MobiDB-lite"/>
    </source>
</evidence>
<protein>
    <submittedName>
        <fullName evidence="2">Uncharacterized protein</fullName>
    </submittedName>
</protein>
<dbReference type="Proteomes" id="UP000283634">
    <property type="component" value="Unassembled WGS sequence"/>
</dbReference>
<proteinExistence type="predicted"/>
<organism evidence="2 3">
    <name type="scientific">Trypanosoma rangeli</name>
    <dbReference type="NCBI Taxonomy" id="5698"/>
    <lineage>
        <taxon>Eukaryota</taxon>
        <taxon>Discoba</taxon>
        <taxon>Euglenozoa</taxon>
        <taxon>Kinetoplastea</taxon>
        <taxon>Metakinetoplastina</taxon>
        <taxon>Trypanosomatida</taxon>
        <taxon>Trypanosomatidae</taxon>
        <taxon>Trypanosoma</taxon>
        <taxon>Herpetosoma</taxon>
    </lineage>
</organism>